<dbReference type="Gene3D" id="6.10.140.1990">
    <property type="match status" value="1"/>
</dbReference>
<dbReference type="PROSITE" id="PS51257">
    <property type="entry name" value="PROKAR_LIPOPROTEIN"/>
    <property type="match status" value="1"/>
</dbReference>
<name>A0ABW6A8E0_9BACT</name>
<evidence type="ECO:0000256" key="2">
    <source>
        <dbReference type="SAM" id="SignalP"/>
    </source>
</evidence>
<gene>
    <name evidence="4" type="ORF">ACFS6H_17630</name>
</gene>
<comment type="caution">
    <text evidence="4">The sequence shown here is derived from an EMBL/GenBank/DDBJ whole genome shotgun (WGS) entry which is preliminary data.</text>
</comment>
<reference evidence="5" key="1">
    <citation type="journal article" date="2019" name="Int. J. Syst. Evol. Microbiol.">
        <title>The Global Catalogue of Microorganisms (GCM) 10K type strain sequencing project: providing services to taxonomists for standard genome sequencing and annotation.</title>
        <authorList>
            <consortium name="The Broad Institute Genomics Platform"/>
            <consortium name="The Broad Institute Genome Sequencing Center for Infectious Disease"/>
            <person name="Wu L."/>
            <person name="Ma J."/>
        </authorList>
    </citation>
    <scope>NUCLEOTIDE SEQUENCE [LARGE SCALE GENOMIC DNA]</scope>
    <source>
        <strain evidence="5">KCTC 23299</strain>
    </source>
</reference>
<evidence type="ECO:0000256" key="1">
    <source>
        <dbReference type="SAM" id="Coils"/>
    </source>
</evidence>
<dbReference type="RefSeq" id="WP_386102067.1">
    <property type="nucleotide sequence ID" value="NZ_JBHUOZ010000003.1"/>
</dbReference>
<evidence type="ECO:0000313" key="5">
    <source>
        <dbReference type="Proteomes" id="UP001597511"/>
    </source>
</evidence>
<dbReference type="EMBL" id="JBHUOZ010000003">
    <property type="protein sequence ID" value="MFD2921547.1"/>
    <property type="molecule type" value="Genomic_DNA"/>
</dbReference>
<keyword evidence="1" id="KW-0175">Coiled coil</keyword>
<dbReference type="InterPro" id="IPR030190">
    <property type="entry name" value="MacA_alpha-hairpin_sf"/>
</dbReference>
<accession>A0ABW6A8E0</accession>
<feature type="chain" id="PRO_5045458941" evidence="2">
    <location>
        <begin position="22"/>
        <end position="321"/>
    </location>
</feature>
<dbReference type="PANTHER" id="PTHR30438">
    <property type="entry name" value="36 KDA ANTIGEN-RELATED"/>
    <property type="match status" value="1"/>
</dbReference>
<evidence type="ECO:0000259" key="3">
    <source>
        <dbReference type="Pfam" id="PF25881"/>
    </source>
</evidence>
<evidence type="ECO:0000313" key="4">
    <source>
        <dbReference type="EMBL" id="MFD2921547.1"/>
    </source>
</evidence>
<organism evidence="4 5">
    <name type="scientific">Terrimonas rubra</name>
    <dbReference type="NCBI Taxonomy" id="1035890"/>
    <lineage>
        <taxon>Bacteria</taxon>
        <taxon>Pseudomonadati</taxon>
        <taxon>Bacteroidota</taxon>
        <taxon>Chitinophagia</taxon>
        <taxon>Chitinophagales</taxon>
        <taxon>Chitinophagaceae</taxon>
        <taxon>Terrimonas</taxon>
    </lineage>
</organism>
<feature type="domain" description="YbhG-like alpha-helical hairpin" evidence="3">
    <location>
        <begin position="75"/>
        <end position="188"/>
    </location>
</feature>
<dbReference type="Gene3D" id="2.40.50.100">
    <property type="match status" value="1"/>
</dbReference>
<dbReference type="Proteomes" id="UP001597511">
    <property type="component" value="Unassembled WGS sequence"/>
</dbReference>
<proteinExistence type="predicted"/>
<keyword evidence="5" id="KW-1185">Reference proteome</keyword>
<protein>
    <submittedName>
        <fullName evidence="4">HlyD family secretion protein</fullName>
    </submittedName>
</protein>
<sequence>MKARYFATSLLLGSILFTACSSDNNRPVAPEGKVKLESITVAPKIAGRIAAIFVNEGQAVSKGDTLAIIDVPEIAAKLEQANGAILSAEGQFSLAQNGATGDQLMQIQSQLDAAEAQLVYAEQSFQRMENMFNDSLVPAQKYDEVKSKYIAAKAQVNAIKAKQKEITRGTRPETIRSAKGQVERAMGARNEVLIAASERYIIAPADMIIESITLKAGELATPGYTLFNGYDSAHPYFRFTIGEKNINAYPLGTAVTVIVPNTDKKIKGKIAMVKQLPRYADNTSTAPNRAIGESFYELKVLPDNAAEATGLYNNSSVLLDK</sequence>
<dbReference type="PANTHER" id="PTHR30438:SF2">
    <property type="entry name" value="MEMBRANE PROTEIN"/>
    <property type="match status" value="1"/>
</dbReference>
<feature type="signal peptide" evidence="2">
    <location>
        <begin position="1"/>
        <end position="21"/>
    </location>
</feature>
<dbReference type="SUPFAM" id="SSF111369">
    <property type="entry name" value="HlyD-like secretion proteins"/>
    <property type="match status" value="2"/>
</dbReference>
<dbReference type="Pfam" id="PF25881">
    <property type="entry name" value="HH_YBHG"/>
    <property type="match status" value="1"/>
</dbReference>
<dbReference type="InterPro" id="IPR059052">
    <property type="entry name" value="HH_YbhG-like"/>
</dbReference>
<keyword evidence="2" id="KW-0732">Signal</keyword>
<feature type="coiled-coil region" evidence="1">
    <location>
        <begin position="104"/>
        <end position="131"/>
    </location>
</feature>